<dbReference type="Proteomes" id="UP000067476">
    <property type="component" value="Chromosome"/>
</dbReference>
<evidence type="ECO:0000256" key="1">
    <source>
        <dbReference type="ARBA" id="ARBA00008720"/>
    </source>
</evidence>
<dbReference type="Pfam" id="PF04297">
    <property type="entry name" value="UPF0122"/>
    <property type="match status" value="1"/>
</dbReference>
<evidence type="ECO:0000256" key="3">
    <source>
        <dbReference type="HAMAP-Rule" id="MF_00245"/>
    </source>
</evidence>
<accession>A0A0K1W0N2</accession>
<dbReference type="PANTHER" id="PTHR40083:SF1">
    <property type="entry name" value="UPF0122 PROTEIN YLXM"/>
    <property type="match status" value="1"/>
</dbReference>
<dbReference type="EMBL" id="CP012357">
    <property type="protein sequence ID" value="AKX33870.1"/>
    <property type="molecule type" value="Genomic_DNA"/>
</dbReference>
<evidence type="ECO:0000313" key="4">
    <source>
        <dbReference type="EMBL" id="AKX33870.1"/>
    </source>
</evidence>
<evidence type="ECO:0000313" key="5">
    <source>
        <dbReference type="Proteomes" id="UP000067476"/>
    </source>
</evidence>
<comment type="similarity">
    <text evidence="1 3">Belongs to the UPF0122 family.</text>
</comment>
<dbReference type="KEGG" id="sll:SLITO_v1c02090"/>
<dbReference type="AlphaFoldDB" id="A0A0K1W0N2"/>
<dbReference type="Gene3D" id="1.10.10.10">
    <property type="entry name" value="Winged helix-like DNA-binding domain superfamily/Winged helix DNA-binding domain"/>
    <property type="match status" value="1"/>
</dbReference>
<dbReference type="InterPro" id="IPR013324">
    <property type="entry name" value="RNA_pol_sigma_r3/r4-like"/>
</dbReference>
<dbReference type="InterPro" id="IPR007394">
    <property type="entry name" value="UPF0122"/>
</dbReference>
<keyword evidence="5" id="KW-1185">Reference proteome</keyword>
<gene>
    <name evidence="4" type="ORF">SLITO_v1c02090</name>
</gene>
<keyword evidence="4" id="KW-0238">DNA-binding</keyword>
<proteinExistence type="inferred from homology"/>
<dbReference type="PANTHER" id="PTHR40083">
    <property type="entry name" value="UPF0122 PROTEIN CBO2450/CLC_2298"/>
    <property type="match status" value="1"/>
</dbReference>
<evidence type="ECO:0000256" key="2">
    <source>
        <dbReference type="ARBA" id="ARBA00024764"/>
    </source>
</evidence>
<dbReference type="InterPro" id="IPR054831">
    <property type="entry name" value="UPF0122_fam_protein"/>
</dbReference>
<sequence length="109" mass="13268">MKMSNMDFEKNLLISEFYDYYKNLLTEKQRQYFELYFFENYSLQEIAEEIGVSKSAIHDSISKTISYLKDLEEKLKFVNKTKYIKNEIEKFKKEKISKDDFIESIEKEI</sequence>
<dbReference type="STRING" id="216942.SLITO_v1c02090"/>
<organism evidence="4 5">
    <name type="scientific">Spiroplasma litorale</name>
    <dbReference type="NCBI Taxonomy" id="216942"/>
    <lineage>
        <taxon>Bacteria</taxon>
        <taxon>Bacillati</taxon>
        <taxon>Mycoplasmatota</taxon>
        <taxon>Mollicutes</taxon>
        <taxon>Entomoplasmatales</taxon>
        <taxon>Spiroplasmataceae</taxon>
        <taxon>Spiroplasma</taxon>
    </lineage>
</organism>
<name>A0A0K1W0N2_9MOLU</name>
<dbReference type="HAMAP" id="MF_00245">
    <property type="entry name" value="UPF0122"/>
    <property type="match status" value="1"/>
</dbReference>
<protein>
    <recommendedName>
        <fullName evidence="3">UPF0122 protein SLITO_v1c02090</fullName>
    </recommendedName>
</protein>
<comment type="function">
    <text evidence="2 3">Might take part in the signal recognition particle (SRP) pathway. This is inferred from the conservation of its genetic proximity to ftsY/ffh. May be a regulatory protein.</text>
</comment>
<dbReference type="GO" id="GO:0003677">
    <property type="term" value="F:DNA binding"/>
    <property type="evidence" value="ECO:0007669"/>
    <property type="project" value="UniProtKB-KW"/>
</dbReference>
<dbReference type="InterPro" id="IPR036388">
    <property type="entry name" value="WH-like_DNA-bd_sf"/>
</dbReference>
<reference evidence="4 5" key="1">
    <citation type="journal article" date="2015" name="Genome Announc.">
        <title>Complete Genome Sequence of Spiroplasma litorale TN-1T (DSM 21781), a Bacterium Isolated from a Green-Eyed Horsefly (Tabanus nigrovittatus).</title>
        <authorList>
            <person name="Lo W.S."/>
            <person name="Lai Y.C."/>
            <person name="Lien Y.W."/>
            <person name="Wang T.H."/>
            <person name="Kuo C.H."/>
        </authorList>
    </citation>
    <scope>NUCLEOTIDE SEQUENCE [LARGE SCALE GENOMIC DNA]</scope>
    <source>
        <strain evidence="4 5">TN-1</strain>
    </source>
</reference>
<dbReference type="SUPFAM" id="SSF88659">
    <property type="entry name" value="Sigma3 and sigma4 domains of RNA polymerase sigma factors"/>
    <property type="match status" value="1"/>
</dbReference>
<dbReference type="NCBIfam" id="NF045758">
    <property type="entry name" value="YlxM"/>
    <property type="match status" value="1"/>
</dbReference>
<dbReference type="PATRIC" id="fig|216942.3.peg.209"/>